<proteinExistence type="predicted"/>
<organism evidence="1 2">
    <name type="scientific">Texcoconibacillus texcoconensis</name>
    <dbReference type="NCBI Taxonomy" id="1095777"/>
    <lineage>
        <taxon>Bacteria</taxon>
        <taxon>Bacillati</taxon>
        <taxon>Bacillota</taxon>
        <taxon>Bacilli</taxon>
        <taxon>Bacillales</taxon>
        <taxon>Bacillaceae</taxon>
        <taxon>Texcoconibacillus</taxon>
    </lineage>
</organism>
<reference evidence="1 2" key="1">
    <citation type="submission" date="2020-08" db="EMBL/GenBank/DDBJ databases">
        <title>Genomic Encyclopedia of Type Strains, Phase IV (KMG-IV): sequencing the most valuable type-strain genomes for metagenomic binning, comparative biology and taxonomic classification.</title>
        <authorList>
            <person name="Goeker M."/>
        </authorList>
    </citation>
    <scope>NUCLEOTIDE SEQUENCE [LARGE SCALE GENOMIC DNA]</scope>
    <source>
        <strain evidence="1 2">DSM 24696</strain>
    </source>
</reference>
<dbReference type="EMBL" id="JACHHB010000003">
    <property type="protein sequence ID" value="MBB5172783.1"/>
    <property type="molecule type" value="Genomic_DNA"/>
</dbReference>
<gene>
    <name evidence="1" type="ORF">HNQ41_000927</name>
</gene>
<protein>
    <submittedName>
        <fullName evidence="1">Asp-tRNA(Asn)/Glu-tRNA(Gln) amidotransferase B subunit</fullName>
    </submittedName>
</protein>
<evidence type="ECO:0000313" key="2">
    <source>
        <dbReference type="Proteomes" id="UP000551878"/>
    </source>
</evidence>
<dbReference type="AlphaFoldDB" id="A0A840QN64"/>
<dbReference type="Proteomes" id="UP000551878">
    <property type="component" value="Unassembled WGS sequence"/>
</dbReference>
<dbReference type="RefSeq" id="WP_184663240.1">
    <property type="nucleotide sequence ID" value="NZ_JACHHB010000003.1"/>
</dbReference>
<sequence length="62" mass="7275">MQQIQIANLLQFVSPHLQPLLRETELEQEIVLRNGLQQIGDAEVKEIVEAVIEEHRQDPFYH</sequence>
<evidence type="ECO:0000313" key="1">
    <source>
        <dbReference type="EMBL" id="MBB5172783.1"/>
    </source>
</evidence>
<keyword evidence="1" id="KW-0808">Transferase</keyword>
<accession>A0A840QN64</accession>
<name>A0A840QN64_9BACI</name>
<dbReference type="InterPro" id="IPR003789">
    <property type="entry name" value="Asn/Gln_tRNA_amidoTrase-B-like"/>
</dbReference>
<keyword evidence="2" id="KW-1185">Reference proteome</keyword>
<dbReference type="GO" id="GO:0016740">
    <property type="term" value="F:transferase activity"/>
    <property type="evidence" value="ECO:0007669"/>
    <property type="project" value="UniProtKB-KW"/>
</dbReference>
<dbReference type="SUPFAM" id="SSF89095">
    <property type="entry name" value="GatB/YqeY motif"/>
    <property type="match status" value="1"/>
</dbReference>
<dbReference type="GO" id="GO:0016884">
    <property type="term" value="F:carbon-nitrogen ligase activity, with glutamine as amido-N-donor"/>
    <property type="evidence" value="ECO:0007669"/>
    <property type="project" value="InterPro"/>
</dbReference>
<comment type="caution">
    <text evidence="1">The sequence shown here is derived from an EMBL/GenBank/DDBJ whole genome shotgun (WGS) entry which is preliminary data.</text>
</comment>